<dbReference type="RefSeq" id="WP_345472519.1">
    <property type="nucleotide sequence ID" value="NZ_CP125942.1"/>
</dbReference>
<evidence type="ECO:0000313" key="3">
    <source>
        <dbReference type="EMBL" id="XAO46314.1"/>
    </source>
</evidence>
<feature type="domain" description="Transcription regulator PadR N-terminal" evidence="2">
    <location>
        <begin position="21"/>
        <end position="90"/>
    </location>
</feature>
<proteinExistence type="predicted"/>
<dbReference type="PANTHER" id="PTHR33169">
    <property type="entry name" value="PADR-FAMILY TRANSCRIPTIONAL REGULATOR"/>
    <property type="match status" value="1"/>
</dbReference>
<sequence>MEQDIAPHDPQLLRGVLPMLILTLLQRQESYGYELVERLRSLGLSGLATGVVYPVLSRFERDGWLSSNMQPAVSGPPRKYYALTEKGERARLGMVSRWQEIVAVAERGLSDDDSEPDVSRNGASKDEDQE</sequence>
<name>A0AAU6WEX2_9MICC</name>
<dbReference type="InterPro" id="IPR052509">
    <property type="entry name" value="Metal_resp_DNA-bind_regulator"/>
</dbReference>
<organism evidence="3 4">
    <name type="scientific">Glutamicibacter ectropisis</name>
    <dbReference type="NCBI Taxonomy" id="3046593"/>
    <lineage>
        <taxon>Bacteria</taxon>
        <taxon>Bacillati</taxon>
        <taxon>Actinomycetota</taxon>
        <taxon>Actinomycetes</taxon>
        <taxon>Micrococcales</taxon>
        <taxon>Micrococcaceae</taxon>
        <taxon>Glutamicibacter</taxon>
    </lineage>
</organism>
<dbReference type="Gene3D" id="1.10.10.10">
    <property type="entry name" value="Winged helix-like DNA-binding domain superfamily/Winged helix DNA-binding domain"/>
    <property type="match status" value="1"/>
</dbReference>
<dbReference type="Pfam" id="PF03551">
    <property type="entry name" value="PadR"/>
    <property type="match status" value="1"/>
</dbReference>
<dbReference type="AlphaFoldDB" id="A0AAU6WEX2"/>
<feature type="region of interest" description="Disordered" evidence="1">
    <location>
        <begin position="107"/>
        <end position="130"/>
    </location>
</feature>
<keyword evidence="4" id="KW-1185">Reference proteome</keyword>
<dbReference type="InterPro" id="IPR036390">
    <property type="entry name" value="WH_DNA-bd_sf"/>
</dbReference>
<dbReference type="Proteomes" id="UP001486888">
    <property type="component" value="Chromosome"/>
</dbReference>
<evidence type="ECO:0000313" key="4">
    <source>
        <dbReference type="Proteomes" id="UP001486888"/>
    </source>
</evidence>
<accession>A0AAU6WEX2</accession>
<dbReference type="EMBL" id="CP125942">
    <property type="protein sequence ID" value="XAO46314.1"/>
    <property type="molecule type" value="Genomic_DNA"/>
</dbReference>
<gene>
    <name evidence="3" type="ORF">QMQ05_01835</name>
</gene>
<protein>
    <submittedName>
        <fullName evidence="3">PadR family transcriptional regulator</fullName>
    </submittedName>
</protein>
<dbReference type="InterPro" id="IPR036388">
    <property type="entry name" value="WH-like_DNA-bd_sf"/>
</dbReference>
<dbReference type="KEGG" id="gey:QMQ05_01835"/>
<evidence type="ECO:0000256" key="1">
    <source>
        <dbReference type="SAM" id="MobiDB-lite"/>
    </source>
</evidence>
<dbReference type="SUPFAM" id="SSF46785">
    <property type="entry name" value="Winged helix' DNA-binding domain"/>
    <property type="match status" value="1"/>
</dbReference>
<evidence type="ECO:0000259" key="2">
    <source>
        <dbReference type="Pfam" id="PF03551"/>
    </source>
</evidence>
<reference evidence="3 4" key="1">
    <citation type="submission" date="2023-05" db="EMBL/GenBank/DDBJ databases">
        <title>Glutamicibacter sp. B1, complete genome.</title>
        <authorList>
            <person name="Long Y.H."/>
            <person name="Fang T."/>
            <person name="Li X.Y."/>
        </authorList>
    </citation>
    <scope>NUCLEOTIDE SEQUENCE [LARGE SCALE GENOMIC DNA]</scope>
    <source>
        <strain evidence="3 4">B1</strain>
    </source>
</reference>
<dbReference type="PANTHER" id="PTHR33169:SF14">
    <property type="entry name" value="TRANSCRIPTIONAL REGULATOR RV3488"/>
    <property type="match status" value="1"/>
</dbReference>
<dbReference type="InterPro" id="IPR005149">
    <property type="entry name" value="Tscrpt_reg_PadR_N"/>
</dbReference>